<evidence type="ECO:0000256" key="1">
    <source>
        <dbReference type="SAM" id="MobiDB-lite"/>
    </source>
</evidence>
<name>A0A0L0H9I4_SPIPD</name>
<reference evidence="2 3" key="1">
    <citation type="submission" date="2009-08" db="EMBL/GenBank/DDBJ databases">
        <title>The Genome Sequence of Spizellomyces punctatus strain DAOM BR117.</title>
        <authorList>
            <consortium name="The Broad Institute Genome Sequencing Platform"/>
            <person name="Russ C."/>
            <person name="Cuomo C."/>
            <person name="Shea T."/>
            <person name="Young S.K."/>
            <person name="Zeng Q."/>
            <person name="Koehrsen M."/>
            <person name="Haas B."/>
            <person name="Borodovsky M."/>
            <person name="Guigo R."/>
            <person name="Alvarado L."/>
            <person name="Berlin A."/>
            <person name="Bochicchio J."/>
            <person name="Borenstein D."/>
            <person name="Chapman S."/>
            <person name="Chen Z."/>
            <person name="Engels R."/>
            <person name="Freedman E."/>
            <person name="Gellesch M."/>
            <person name="Goldberg J."/>
            <person name="Griggs A."/>
            <person name="Gujja S."/>
            <person name="Heiman D."/>
            <person name="Hepburn T."/>
            <person name="Howarth C."/>
            <person name="Jen D."/>
            <person name="Larson L."/>
            <person name="Lewis B."/>
            <person name="Mehta T."/>
            <person name="Park D."/>
            <person name="Pearson M."/>
            <person name="Roberts A."/>
            <person name="Saif S."/>
            <person name="Shenoy N."/>
            <person name="Sisk P."/>
            <person name="Stolte C."/>
            <person name="Sykes S."/>
            <person name="Thomson T."/>
            <person name="Walk T."/>
            <person name="White J."/>
            <person name="Yandava C."/>
            <person name="Burger G."/>
            <person name="Gray M.W."/>
            <person name="Holland P.W.H."/>
            <person name="King N."/>
            <person name="Lang F.B.F."/>
            <person name="Roger A.J."/>
            <person name="Ruiz-Trillo I."/>
            <person name="Lander E."/>
            <person name="Nusbaum C."/>
        </authorList>
    </citation>
    <scope>NUCLEOTIDE SEQUENCE [LARGE SCALE GENOMIC DNA]</scope>
    <source>
        <strain evidence="2 3">DAOM BR117</strain>
    </source>
</reference>
<gene>
    <name evidence="2" type="ORF">SPPG_07242</name>
</gene>
<keyword evidence="3" id="KW-1185">Reference proteome</keyword>
<dbReference type="GeneID" id="27690470"/>
<evidence type="ECO:0000313" key="2">
    <source>
        <dbReference type="EMBL" id="KNC97313.1"/>
    </source>
</evidence>
<dbReference type="VEuPathDB" id="FungiDB:SPPG_07242"/>
<feature type="compositionally biased region" description="Basic and acidic residues" evidence="1">
    <location>
        <begin position="8"/>
        <end position="27"/>
    </location>
</feature>
<evidence type="ECO:0000313" key="3">
    <source>
        <dbReference type="Proteomes" id="UP000053201"/>
    </source>
</evidence>
<dbReference type="Proteomes" id="UP000053201">
    <property type="component" value="Unassembled WGS sequence"/>
</dbReference>
<organism evidence="2 3">
    <name type="scientific">Spizellomyces punctatus (strain DAOM BR117)</name>
    <dbReference type="NCBI Taxonomy" id="645134"/>
    <lineage>
        <taxon>Eukaryota</taxon>
        <taxon>Fungi</taxon>
        <taxon>Fungi incertae sedis</taxon>
        <taxon>Chytridiomycota</taxon>
        <taxon>Chytridiomycota incertae sedis</taxon>
        <taxon>Chytridiomycetes</taxon>
        <taxon>Spizellomycetales</taxon>
        <taxon>Spizellomycetaceae</taxon>
        <taxon>Spizellomyces</taxon>
    </lineage>
</organism>
<feature type="compositionally biased region" description="Polar residues" evidence="1">
    <location>
        <begin position="45"/>
        <end position="55"/>
    </location>
</feature>
<dbReference type="OrthoDB" id="2335338at2759"/>
<dbReference type="InParanoid" id="A0A0L0H9I4"/>
<accession>A0A0L0H9I4</accession>
<dbReference type="AlphaFoldDB" id="A0A0L0H9I4"/>
<dbReference type="EMBL" id="KQ257464">
    <property type="protein sequence ID" value="KNC97313.1"/>
    <property type="molecule type" value="Genomic_DNA"/>
</dbReference>
<feature type="region of interest" description="Disordered" evidence="1">
    <location>
        <begin position="172"/>
        <end position="201"/>
    </location>
</feature>
<protein>
    <submittedName>
        <fullName evidence="2">Uncharacterized protein</fullName>
    </submittedName>
</protein>
<sequence>MASIEGIDSQKLKERRIIEKQESELRKNNNAKKGPGAHHPGVIGSLNSRRQSTVMSPRRSVTAARHSVIAAPNITSRPTSAYNQDILERNLLEELYDDRVFLLSLASDTSFMRSAGKVISQCVEEGLHYLDGRLEYWRMMNPVGRPASSKRTAAEKPKKTAKYMKRPASASLWVGNTGKPSETENVRKVVRPKSAVSQRVQ</sequence>
<feature type="region of interest" description="Disordered" evidence="1">
    <location>
        <begin position="1"/>
        <end position="61"/>
    </location>
</feature>
<dbReference type="RefSeq" id="XP_016605353.1">
    <property type="nucleotide sequence ID" value="XM_016755406.1"/>
</dbReference>
<proteinExistence type="predicted"/>